<feature type="signal peptide" evidence="1">
    <location>
        <begin position="1"/>
        <end position="30"/>
    </location>
</feature>
<evidence type="ECO:0000256" key="1">
    <source>
        <dbReference type="SAM" id="SignalP"/>
    </source>
</evidence>
<dbReference type="EMBL" id="JACORU010000003">
    <property type="protein sequence ID" value="MBC5765114.1"/>
    <property type="molecule type" value="Genomic_DNA"/>
</dbReference>
<feature type="chain" id="PRO_5037402421" evidence="1">
    <location>
        <begin position="31"/>
        <end position="331"/>
    </location>
</feature>
<dbReference type="AlphaFoldDB" id="A0A923M993"/>
<dbReference type="Gene3D" id="3.40.50.2300">
    <property type="match status" value="2"/>
</dbReference>
<dbReference type="InterPro" id="IPR007487">
    <property type="entry name" value="ABC_transpt-TYRBP-like"/>
</dbReference>
<reference evidence="2" key="1">
    <citation type="submission" date="2020-08" db="EMBL/GenBank/DDBJ databases">
        <title>Ramlibacter sp. GTP1 16S ribosomal RNA gene genome sequencing and assembly.</title>
        <authorList>
            <person name="Kang M."/>
        </authorList>
    </citation>
    <scope>NUCLEOTIDE SEQUENCE</scope>
    <source>
        <strain evidence="2">GTP1</strain>
    </source>
</reference>
<dbReference type="InterPro" id="IPR028082">
    <property type="entry name" value="Peripla_BP_I"/>
</dbReference>
<keyword evidence="3" id="KW-1185">Reference proteome</keyword>
<protein>
    <submittedName>
        <fullName evidence="2">ABC transporter substrate-binding protein</fullName>
    </submittedName>
</protein>
<keyword evidence="1" id="KW-0732">Signal</keyword>
<dbReference type="RefSeq" id="WP_187081563.1">
    <property type="nucleotide sequence ID" value="NZ_JACORU010000003.1"/>
</dbReference>
<dbReference type="PANTHER" id="PTHR35271">
    <property type="entry name" value="ABC TRANSPORTER, SUBSTRATE-BINDING LIPOPROTEIN-RELATED"/>
    <property type="match status" value="1"/>
</dbReference>
<evidence type="ECO:0000313" key="3">
    <source>
        <dbReference type="Proteomes" id="UP000596827"/>
    </source>
</evidence>
<proteinExistence type="predicted"/>
<dbReference type="Pfam" id="PF04392">
    <property type="entry name" value="ABC_sub_bind"/>
    <property type="match status" value="1"/>
</dbReference>
<dbReference type="PANTHER" id="PTHR35271:SF1">
    <property type="entry name" value="ABC TRANSPORTER, SUBSTRATE-BINDING LIPOPROTEIN"/>
    <property type="match status" value="1"/>
</dbReference>
<dbReference type="SUPFAM" id="SSF53822">
    <property type="entry name" value="Periplasmic binding protein-like I"/>
    <property type="match status" value="1"/>
</dbReference>
<comment type="caution">
    <text evidence="2">The sequence shown here is derived from an EMBL/GenBank/DDBJ whole genome shotgun (WGS) entry which is preliminary data.</text>
</comment>
<name>A0A923M993_9BURK</name>
<dbReference type="Proteomes" id="UP000596827">
    <property type="component" value="Unassembled WGS sequence"/>
</dbReference>
<evidence type="ECO:0000313" key="2">
    <source>
        <dbReference type="EMBL" id="MBC5765114.1"/>
    </source>
</evidence>
<accession>A0A923M993</accession>
<sequence>MQNPPAAGARRAVLASGVALVLARAGDAAAQAAPAVLAVLATASEHDDAGTARSFKRVLETSGMVQGKDFVLEFFWAGGDYKRFPGLARAAVAAKPAAILVTTAAAALAAKHATSTIPIVMFGINDPVGSGLVASFAQPGGNITGTASMTEDYVGKLLELTREALPGTKRIAVLLNPLNPSNRPIFRTFERLARRDGIAAQAVEISAPEQIEPALAQLARRRPDAMITGLDSSLTAARAHFAAFSAAQGVPIVSVDGNFSTSGALVTYTAEYALAKMASVYVRKILAGARPQDLPVQQPTSFTLAVNMKVAQALGVKVPQTLLVRATRVIE</sequence>
<organism evidence="2 3">
    <name type="scientific">Ramlibacter albus</name>
    <dbReference type="NCBI Taxonomy" id="2079448"/>
    <lineage>
        <taxon>Bacteria</taxon>
        <taxon>Pseudomonadati</taxon>
        <taxon>Pseudomonadota</taxon>
        <taxon>Betaproteobacteria</taxon>
        <taxon>Burkholderiales</taxon>
        <taxon>Comamonadaceae</taxon>
        <taxon>Ramlibacter</taxon>
    </lineage>
</organism>
<dbReference type="CDD" id="cd06325">
    <property type="entry name" value="PBP1_ABC_unchar_transporter"/>
    <property type="match status" value="1"/>
</dbReference>
<gene>
    <name evidence="2" type="ORF">H8R02_11670</name>
</gene>